<accession>A0A251N0E9</accession>
<reference evidence="2 3" key="1">
    <citation type="journal article" date="2013" name="Nat. Genet.">
        <title>The high-quality draft genome of peach (Prunus persica) identifies unique patterns of genetic diversity, domestication and genome evolution.</title>
        <authorList>
            <consortium name="International Peach Genome Initiative"/>
            <person name="Verde I."/>
            <person name="Abbott A.G."/>
            <person name="Scalabrin S."/>
            <person name="Jung S."/>
            <person name="Shu S."/>
            <person name="Marroni F."/>
            <person name="Zhebentyayeva T."/>
            <person name="Dettori M.T."/>
            <person name="Grimwood J."/>
            <person name="Cattonaro F."/>
            <person name="Zuccolo A."/>
            <person name="Rossini L."/>
            <person name="Jenkins J."/>
            <person name="Vendramin E."/>
            <person name="Meisel L.A."/>
            <person name="Decroocq V."/>
            <person name="Sosinski B."/>
            <person name="Prochnik S."/>
            <person name="Mitros T."/>
            <person name="Policriti A."/>
            <person name="Cipriani G."/>
            <person name="Dondini L."/>
            <person name="Ficklin S."/>
            <person name="Goodstein D.M."/>
            <person name="Xuan P."/>
            <person name="Del Fabbro C."/>
            <person name="Aramini V."/>
            <person name="Copetti D."/>
            <person name="Gonzalez S."/>
            <person name="Horner D.S."/>
            <person name="Falchi R."/>
            <person name="Lucas S."/>
            <person name="Mica E."/>
            <person name="Maldonado J."/>
            <person name="Lazzari B."/>
            <person name="Bielenberg D."/>
            <person name="Pirona R."/>
            <person name="Miculan M."/>
            <person name="Barakat A."/>
            <person name="Testolin R."/>
            <person name="Stella A."/>
            <person name="Tartarini S."/>
            <person name="Tonutti P."/>
            <person name="Arus P."/>
            <person name="Orellana A."/>
            <person name="Wells C."/>
            <person name="Main D."/>
            <person name="Vizzotto G."/>
            <person name="Silva H."/>
            <person name="Salamini F."/>
            <person name="Schmutz J."/>
            <person name="Morgante M."/>
            <person name="Rokhsar D.S."/>
        </authorList>
    </citation>
    <scope>NUCLEOTIDE SEQUENCE [LARGE SCALE GENOMIC DNA]</scope>
    <source>
        <strain evidence="3">cv. Nemared</strain>
    </source>
</reference>
<evidence type="ECO:0000256" key="1">
    <source>
        <dbReference type="SAM" id="MobiDB-lite"/>
    </source>
</evidence>
<dbReference type="Gramene" id="ONH92820">
    <property type="protein sequence ID" value="ONH92820"/>
    <property type="gene ID" value="PRUPE_8G198000"/>
</dbReference>
<dbReference type="Proteomes" id="UP000006882">
    <property type="component" value="Chromosome G8"/>
</dbReference>
<dbReference type="AlphaFoldDB" id="A0A251N0E9"/>
<keyword evidence="3" id="KW-1185">Reference proteome</keyword>
<protein>
    <submittedName>
        <fullName evidence="2">Uncharacterized protein</fullName>
    </submittedName>
</protein>
<name>A0A251N0E9_PRUPE</name>
<dbReference type="EMBL" id="CM007658">
    <property type="protein sequence ID" value="ONH92820.1"/>
    <property type="molecule type" value="Genomic_DNA"/>
</dbReference>
<evidence type="ECO:0000313" key="3">
    <source>
        <dbReference type="Proteomes" id="UP000006882"/>
    </source>
</evidence>
<feature type="region of interest" description="Disordered" evidence="1">
    <location>
        <begin position="25"/>
        <end position="55"/>
    </location>
</feature>
<dbReference type="STRING" id="3760.A0A251N0E9"/>
<evidence type="ECO:0000313" key="2">
    <source>
        <dbReference type="EMBL" id="ONH92820.1"/>
    </source>
</evidence>
<organism evidence="2 3">
    <name type="scientific">Prunus persica</name>
    <name type="common">Peach</name>
    <name type="synonym">Amygdalus persica</name>
    <dbReference type="NCBI Taxonomy" id="3760"/>
    <lineage>
        <taxon>Eukaryota</taxon>
        <taxon>Viridiplantae</taxon>
        <taxon>Streptophyta</taxon>
        <taxon>Embryophyta</taxon>
        <taxon>Tracheophyta</taxon>
        <taxon>Spermatophyta</taxon>
        <taxon>Magnoliopsida</taxon>
        <taxon>eudicotyledons</taxon>
        <taxon>Gunneridae</taxon>
        <taxon>Pentapetalae</taxon>
        <taxon>rosids</taxon>
        <taxon>fabids</taxon>
        <taxon>Rosales</taxon>
        <taxon>Rosaceae</taxon>
        <taxon>Amygdaloideae</taxon>
        <taxon>Amygdaleae</taxon>
        <taxon>Prunus</taxon>
    </lineage>
</organism>
<feature type="compositionally biased region" description="Polar residues" evidence="1">
    <location>
        <begin position="30"/>
        <end position="55"/>
    </location>
</feature>
<proteinExistence type="predicted"/>
<gene>
    <name evidence="2" type="ORF">PRUPE_8G198000</name>
</gene>
<sequence>MVSIRRSKRLRLRAESSVLAPVPRFCDKGTAQNSTQTKPDTVQSIPSNDVNLPEG</sequence>